<comment type="caution">
    <text evidence="6">The sequence shown here is derived from an EMBL/GenBank/DDBJ whole genome shotgun (WGS) entry which is preliminary data.</text>
</comment>
<dbReference type="InterPro" id="IPR050572">
    <property type="entry name" value="Fe-S_Ferredoxin"/>
</dbReference>
<dbReference type="Pfam" id="PF12838">
    <property type="entry name" value="Fer4_7"/>
    <property type="match status" value="1"/>
</dbReference>
<dbReference type="CDD" id="cd16373">
    <property type="entry name" value="DMSOR_beta_like"/>
    <property type="match status" value="1"/>
</dbReference>
<feature type="domain" description="4Fe-4S ferredoxin-type" evidence="5">
    <location>
        <begin position="285"/>
        <end position="312"/>
    </location>
</feature>
<evidence type="ECO:0000256" key="4">
    <source>
        <dbReference type="ARBA" id="ARBA00023014"/>
    </source>
</evidence>
<dbReference type="Pfam" id="PF00037">
    <property type="entry name" value="Fer4"/>
    <property type="match status" value="1"/>
</dbReference>
<gene>
    <name evidence="6" type="ORF">LCGC14_2224860</name>
</gene>
<dbReference type="InterPro" id="IPR017900">
    <property type="entry name" value="4Fe4S_Fe_S_CS"/>
</dbReference>
<organism evidence="6">
    <name type="scientific">marine sediment metagenome</name>
    <dbReference type="NCBI Taxonomy" id="412755"/>
    <lineage>
        <taxon>unclassified sequences</taxon>
        <taxon>metagenomes</taxon>
        <taxon>ecological metagenomes</taxon>
    </lineage>
</organism>
<dbReference type="PROSITE" id="PS00198">
    <property type="entry name" value="4FE4S_FER_1"/>
    <property type="match status" value="2"/>
</dbReference>
<keyword evidence="4" id="KW-0411">Iron-sulfur</keyword>
<dbReference type="Gene3D" id="3.30.70.20">
    <property type="match status" value="3"/>
</dbReference>
<feature type="domain" description="4Fe-4S ferredoxin-type" evidence="5">
    <location>
        <begin position="189"/>
        <end position="221"/>
    </location>
</feature>
<dbReference type="AlphaFoldDB" id="A0A0F9FMH3"/>
<feature type="domain" description="4Fe-4S ferredoxin-type" evidence="5">
    <location>
        <begin position="71"/>
        <end position="91"/>
    </location>
</feature>
<evidence type="ECO:0000256" key="3">
    <source>
        <dbReference type="ARBA" id="ARBA00023004"/>
    </source>
</evidence>
<feature type="domain" description="4Fe-4S ferredoxin-type" evidence="5">
    <location>
        <begin position="36"/>
        <end position="65"/>
    </location>
</feature>
<accession>A0A0F9FMH3</accession>
<sequence>ALFLAALGLGVLGRRFWCRCICPSGAIFSVANFLRLTSRQVTSECIECGRCTSACTFDAIDSDFTTHGPDCTFCQTCGAACPTRAIRFAGRWDRTDLKGPEPPDHARTGLSRRGFIAGGLAGAGVALGVDRVLAAASPGGAPTIRPPGSLAEEQFGQLCVRCGECINACPTGVLTPKGFFGSGGSGGLWTPRVDADFSGCDPKCNICGQVCPTGAIRALALEAKNKVRMGLAVVNEKTCLPWLGTKECELCVLTCTDMGFNAIEYRLMHVELDEMEMPIEYTGMLAPFVLEDKCVGCGNCQARCRAINVDEEHFLTESAIIIEAGPGKEDRPNRA</sequence>
<keyword evidence="3" id="KW-0408">Iron</keyword>
<dbReference type="InterPro" id="IPR017896">
    <property type="entry name" value="4Fe4S_Fe-S-bd"/>
</dbReference>
<protein>
    <recommendedName>
        <fullName evidence="5">4Fe-4S ferredoxin-type domain-containing protein</fullName>
    </recommendedName>
</protein>
<keyword evidence="1" id="KW-0004">4Fe-4S</keyword>
<dbReference type="GO" id="GO:0051539">
    <property type="term" value="F:4 iron, 4 sulfur cluster binding"/>
    <property type="evidence" value="ECO:0007669"/>
    <property type="project" value="UniProtKB-KW"/>
</dbReference>
<dbReference type="SUPFAM" id="SSF54862">
    <property type="entry name" value="4Fe-4S ferredoxins"/>
    <property type="match status" value="3"/>
</dbReference>
<dbReference type="PANTHER" id="PTHR43687">
    <property type="entry name" value="ADENYLYLSULFATE REDUCTASE, BETA SUBUNIT"/>
    <property type="match status" value="1"/>
</dbReference>
<dbReference type="PANTHER" id="PTHR43687:SF1">
    <property type="entry name" value="FERREDOXIN III"/>
    <property type="match status" value="1"/>
</dbReference>
<evidence type="ECO:0000313" key="6">
    <source>
        <dbReference type="EMBL" id="KKL58490.1"/>
    </source>
</evidence>
<feature type="domain" description="4Fe-4S ferredoxin-type" evidence="5">
    <location>
        <begin position="148"/>
        <end position="179"/>
    </location>
</feature>
<name>A0A0F9FMH3_9ZZZZ</name>
<evidence type="ECO:0000256" key="2">
    <source>
        <dbReference type="ARBA" id="ARBA00022723"/>
    </source>
</evidence>
<dbReference type="EMBL" id="LAZR01029806">
    <property type="protein sequence ID" value="KKL58490.1"/>
    <property type="molecule type" value="Genomic_DNA"/>
</dbReference>
<feature type="non-terminal residue" evidence="6">
    <location>
        <position position="1"/>
    </location>
</feature>
<dbReference type="PROSITE" id="PS51379">
    <property type="entry name" value="4FE4S_FER_2"/>
    <property type="match status" value="5"/>
</dbReference>
<dbReference type="GO" id="GO:0046872">
    <property type="term" value="F:metal ion binding"/>
    <property type="evidence" value="ECO:0007669"/>
    <property type="project" value="UniProtKB-KW"/>
</dbReference>
<proteinExistence type="predicted"/>
<evidence type="ECO:0000259" key="5">
    <source>
        <dbReference type="PROSITE" id="PS51379"/>
    </source>
</evidence>
<keyword evidence="2" id="KW-0479">Metal-binding</keyword>
<reference evidence="6" key="1">
    <citation type="journal article" date="2015" name="Nature">
        <title>Complex archaea that bridge the gap between prokaryotes and eukaryotes.</title>
        <authorList>
            <person name="Spang A."/>
            <person name="Saw J.H."/>
            <person name="Jorgensen S.L."/>
            <person name="Zaremba-Niedzwiedzka K."/>
            <person name="Martijn J."/>
            <person name="Lind A.E."/>
            <person name="van Eijk R."/>
            <person name="Schleper C."/>
            <person name="Guy L."/>
            <person name="Ettema T.J."/>
        </authorList>
    </citation>
    <scope>NUCLEOTIDE SEQUENCE</scope>
</reference>
<evidence type="ECO:0000256" key="1">
    <source>
        <dbReference type="ARBA" id="ARBA00022485"/>
    </source>
</evidence>